<dbReference type="HOGENOM" id="CLU_077210_0_0_1"/>
<dbReference type="OMA" id="DYALIYY"/>
<evidence type="ECO:0000313" key="2">
    <source>
        <dbReference type="Proteomes" id="UP000024533"/>
    </source>
</evidence>
<dbReference type="EMBL" id="AOKY01000340">
    <property type="protein sequence ID" value="KDB22725.1"/>
    <property type="molecule type" value="Genomic_DNA"/>
</dbReference>
<reference evidence="1 2" key="1">
    <citation type="submission" date="2014-02" db="EMBL/GenBank/DDBJ databases">
        <title>The Genome Sequence of Trichophyton interdigitale MR816.</title>
        <authorList>
            <consortium name="The Broad Institute Genomics Platform"/>
            <person name="Cuomo C.A."/>
            <person name="White T.C."/>
            <person name="Graser Y."/>
            <person name="Martinez-Rossi N."/>
            <person name="Heitman J."/>
            <person name="Young S.K."/>
            <person name="Zeng Q."/>
            <person name="Gargeya S."/>
            <person name="Abouelleil A."/>
            <person name="Alvarado L."/>
            <person name="Chapman S.B."/>
            <person name="Gainer-Dewar J."/>
            <person name="Goldberg J."/>
            <person name="Griggs A."/>
            <person name="Gujja S."/>
            <person name="Hansen M."/>
            <person name="Howarth C."/>
            <person name="Imamovic A."/>
            <person name="Larimer J."/>
            <person name="Martinez D."/>
            <person name="Murphy C."/>
            <person name="Pearson M.D."/>
            <person name="Persinoti G."/>
            <person name="Poon T."/>
            <person name="Priest M."/>
            <person name="Roberts A.D."/>
            <person name="Saif S."/>
            <person name="Shea T.D."/>
            <person name="Sykes S.N."/>
            <person name="Wortman J."/>
            <person name="Nusbaum C."/>
            <person name="Birren B."/>
        </authorList>
    </citation>
    <scope>NUCLEOTIDE SEQUENCE [LARGE SCALE GENOMIC DNA]</scope>
    <source>
        <strain evidence="1 2">MR816</strain>
    </source>
</reference>
<name>A0A059J4G6_TRIIM</name>
<accession>A0A059J4G6</accession>
<sequence>METTLATPQAISMSLTSHTLAIGNPGDVDPSHEQVTAIVAMLLDSDICCCIVHDYALIYYGARPNARDRVLCVPDAQLEKAVEIFTSNHYILEPSAPFPHRRPGSLDHRYPRFKAVSRTDFWLLLPASYCHFICEPENIEWSQGRLPYPRLHIYAQSLIDTKNRSDLSALVDGMDLSEEWGIEHLDLDGNTDMEWWKNMVKRVGEDSLLENDSMLALYRPVSRLGLWKEFVLTKASRMSWRQAPEDYATCFRLRNSKDPRTRRGLGI</sequence>
<evidence type="ECO:0000313" key="1">
    <source>
        <dbReference type="EMBL" id="KDB22725.1"/>
    </source>
</evidence>
<organism evidence="1 2">
    <name type="scientific">Trichophyton interdigitale (strain MR816)</name>
    <dbReference type="NCBI Taxonomy" id="1215338"/>
    <lineage>
        <taxon>Eukaryota</taxon>
        <taxon>Fungi</taxon>
        <taxon>Dikarya</taxon>
        <taxon>Ascomycota</taxon>
        <taxon>Pezizomycotina</taxon>
        <taxon>Eurotiomycetes</taxon>
        <taxon>Eurotiomycetidae</taxon>
        <taxon>Onygenales</taxon>
        <taxon>Arthrodermataceae</taxon>
        <taxon>Trichophyton</taxon>
    </lineage>
</organism>
<comment type="caution">
    <text evidence="1">The sequence shown here is derived from an EMBL/GenBank/DDBJ whole genome shotgun (WGS) entry which is preliminary data.</text>
</comment>
<keyword evidence="2" id="KW-1185">Reference proteome</keyword>
<dbReference type="Proteomes" id="UP000024533">
    <property type="component" value="Unassembled WGS sequence"/>
</dbReference>
<gene>
    <name evidence="1" type="ORF">H109_05391</name>
</gene>
<proteinExistence type="predicted"/>
<protein>
    <submittedName>
        <fullName evidence="1">Uncharacterized protein</fullName>
    </submittedName>
</protein>
<dbReference type="OrthoDB" id="4172210at2759"/>
<dbReference type="AlphaFoldDB" id="A0A059J4G6"/>